<dbReference type="GO" id="GO:0005802">
    <property type="term" value="C:trans-Golgi network"/>
    <property type="evidence" value="ECO:0007669"/>
    <property type="project" value="TreeGrafter"/>
</dbReference>
<evidence type="ECO:0000259" key="1">
    <source>
        <dbReference type="Pfam" id="PF16209"/>
    </source>
</evidence>
<accession>A0A212D1D6</accession>
<dbReference type="EMBL" id="MKHE01000009">
    <property type="protein sequence ID" value="OWK12077.1"/>
    <property type="molecule type" value="Genomic_DNA"/>
</dbReference>
<dbReference type="InterPro" id="IPR032631">
    <property type="entry name" value="P-type_ATPase_N"/>
</dbReference>
<protein>
    <submittedName>
        <fullName evidence="2">ATP8B3</fullName>
    </submittedName>
</protein>
<sequence>MGSLAYREDLEEEKNSEFTWEVQANNQAYNSQFKEKVFLCWQRKKYKKNVIHTAKYNVFSFLPLNLYEQFRRFSNLYFLLIILLQSIPEISTLPSFTLLVPLICLLTIRAIRDLVDDIVSRDEVGAG</sequence>
<dbReference type="GO" id="GO:0140326">
    <property type="term" value="F:ATPase-coupled intramembrane lipid transporter activity"/>
    <property type="evidence" value="ECO:0007669"/>
    <property type="project" value="TreeGrafter"/>
</dbReference>
<dbReference type="GO" id="GO:0007030">
    <property type="term" value="P:Golgi organization"/>
    <property type="evidence" value="ECO:0007669"/>
    <property type="project" value="TreeGrafter"/>
</dbReference>
<dbReference type="Pfam" id="PF16209">
    <property type="entry name" value="PhoLip_ATPase_N"/>
    <property type="match status" value="1"/>
</dbReference>
<name>A0A212D1D6_CEREH</name>
<proteinExistence type="predicted"/>
<reference evidence="2 3" key="1">
    <citation type="journal article" date="2018" name="Mol. Genet. Genomics">
        <title>The red deer Cervus elaphus genome CerEla1.0: sequencing, annotating, genes, and chromosomes.</title>
        <authorList>
            <person name="Bana N.A."/>
            <person name="Nyiri A."/>
            <person name="Nagy J."/>
            <person name="Frank K."/>
            <person name="Nagy T."/>
            <person name="Steger V."/>
            <person name="Schiller M."/>
            <person name="Lakatos P."/>
            <person name="Sugar L."/>
            <person name="Horn P."/>
            <person name="Barta E."/>
            <person name="Orosz L."/>
        </authorList>
    </citation>
    <scope>NUCLEOTIDE SEQUENCE [LARGE SCALE GENOMIC DNA]</scope>
    <source>
        <strain evidence="2">Hungarian</strain>
    </source>
</reference>
<feature type="domain" description="P-type ATPase N-terminal" evidence="1">
    <location>
        <begin position="22"/>
        <end position="98"/>
    </location>
</feature>
<dbReference type="GO" id="GO:0045332">
    <property type="term" value="P:phospholipid translocation"/>
    <property type="evidence" value="ECO:0007669"/>
    <property type="project" value="TreeGrafter"/>
</dbReference>
<evidence type="ECO:0000313" key="2">
    <source>
        <dbReference type="EMBL" id="OWK12077.1"/>
    </source>
</evidence>
<gene>
    <name evidence="2" type="ORF">Celaphus_00003574</name>
</gene>
<comment type="caution">
    <text evidence="2">The sequence shown here is derived from an EMBL/GenBank/DDBJ whole genome shotgun (WGS) entry which is preliminary data.</text>
</comment>
<dbReference type="PANTHER" id="PTHR24092:SF78">
    <property type="entry name" value="PHOSPHOLIPID-TRANSPORTING ATPASE IK"/>
    <property type="match status" value="1"/>
</dbReference>
<dbReference type="SUPFAM" id="SSF81665">
    <property type="entry name" value="Calcium ATPase, transmembrane domain M"/>
    <property type="match status" value="1"/>
</dbReference>
<dbReference type="Proteomes" id="UP000242450">
    <property type="component" value="Chromosome 9"/>
</dbReference>
<dbReference type="PANTHER" id="PTHR24092">
    <property type="entry name" value="PROBABLE PHOSPHOLIPID-TRANSPORTING ATPASE"/>
    <property type="match status" value="1"/>
</dbReference>
<evidence type="ECO:0000313" key="3">
    <source>
        <dbReference type="Proteomes" id="UP000242450"/>
    </source>
</evidence>
<organism evidence="2 3">
    <name type="scientific">Cervus elaphus hippelaphus</name>
    <name type="common">European red deer</name>
    <dbReference type="NCBI Taxonomy" id="46360"/>
    <lineage>
        <taxon>Eukaryota</taxon>
        <taxon>Metazoa</taxon>
        <taxon>Chordata</taxon>
        <taxon>Craniata</taxon>
        <taxon>Vertebrata</taxon>
        <taxon>Euteleostomi</taxon>
        <taxon>Mammalia</taxon>
        <taxon>Eutheria</taxon>
        <taxon>Laurasiatheria</taxon>
        <taxon>Artiodactyla</taxon>
        <taxon>Ruminantia</taxon>
        <taxon>Pecora</taxon>
        <taxon>Cervidae</taxon>
        <taxon>Cervinae</taxon>
        <taxon>Cervus</taxon>
    </lineage>
</organism>
<dbReference type="InterPro" id="IPR023298">
    <property type="entry name" value="ATPase_P-typ_TM_dom_sf"/>
</dbReference>
<keyword evidence="3" id="KW-1185">Reference proteome</keyword>
<dbReference type="GO" id="GO:0005886">
    <property type="term" value="C:plasma membrane"/>
    <property type="evidence" value="ECO:0007669"/>
    <property type="project" value="TreeGrafter"/>
</dbReference>
<dbReference type="AlphaFoldDB" id="A0A212D1D6"/>
<dbReference type="OrthoDB" id="377733at2759"/>